<dbReference type="GO" id="GO:0030170">
    <property type="term" value="F:pyridoxal phosphate binding"/>
    <property type="evidence" value="ECO:0007669"/>
    <property type="project" value="TreeGrafter"/>
</dbReference>
<dbReference type="Pfam" id="PF00842">
    <property type="entry name" value="Ala_racemase_C"/>
    <property type="match status" value="1"/>
</dbReference>
<comment type="cofactor">
    <cofactor evidence="1">
        <name>pyridoxal 5'-phosphate</name>
        <dbReference type="ChEBI" id="CHEBI:597326"/>
    </cofactor>
</comment>
<dbReference type="PROSITE" id="PS00395">
    <property type="entry name" value="ALANINE_RACEMASE"/>
    <property type="match status" value="1"/>
</dbReference>
<dbReference type="NCBIfam" id="TIGR00492">
    <property type="entry name" value="alr"/>
    <property type="match status" value="1"/>
</dbReference>
<evidence type="ECO:0000256" key="1">
    <source>
        <dbReference type="ARBA" id="ARBA00001933"/>
    </source>
</evidence>
<dbReference type="InterPro" id="IPR009006">
    <property type="entry name" value="Ala_racemase/Decarboxylase_C"/>
</dbReference>
<evidence type="ECO:0000256" key="3">
    <source>
        <dbReference type="ARBA" id="ARBA00023235"/>
    </source>
</evidence>
<dbReference type="EC" id="5.1.1.1" evidence="5"/>
<dbReference type="CDD" id="cd00430">
    <property type="entry name" value="PLPDE_III_AR"/>
    <property type="match status" value="1"/>
</dbReference>
<name>A0A0W8FQZ9_9ZZZZ</name>
<dbReference type="PANTHER" id="PTHR30511:SF0">
    <property type="entry name" value="ALANINE RACEMASE, CATABOLIC-RELATED"/>
    <property type="match status" value="1"/>
</dbReference>
<dbReference type="SMART" id="SM01005">
    <property type="entry name" value="Ala_racemase_C"/>
    <property type="match status" value="1"/>
</dbReference>
<dbReference type="FunFam" id="3.20.20.10:FF:000002">
    <property type="entry name" value="Alanine racemase"/>
    <property type="match status" value="1"/>
</dbReference>
<feature type="domain" description="Alanine racemase C-terminal" evidence="4">
    <location>
        <begin position="247"/>
        <end position="375"/>
    </location>
</feature>
<dbReference type="Pfam" id="PF01168">
    <property type="entry name" value="Ala_racemase_N"/>
    <property type="match status" value="1"/>
</dbReference>
<sequence length="650" mass="73588">MPLKKEQKYRSWVEVDLDNFIGNLKEIKRLIGPQVNFMQVVKADAYGHGAIEISNTALRNGARILGVANADEGVQLRISGIEAPIVILGPSTTAEIEQIIKYSLTPSVSDLYFTKKLNGVLAKSGLKLPVHIEVDTGMGRGGTMHTEALKLILEISKLSNITMEGIFSHLASSEKIIPYNDRQWRFFSKVLTAIKTSGIEIPIRHIDNSGAILNYPEFKLNMVRPGIMTYGIYPSSDNESGARLAPVMSFKTSIVLLKDFPEGYGIGYGSTYITKKQTRIATIPVGYGDGYAFILSNQGEALIRGKRAPVIGRISMDLCTIDVTHIPDCTVGDEVVLLGRQGKEYISANEIAARAETISYEVLCALGKRAPRIFLQKGKTDAVEPRLRRIFIPDEEKSISRIDNIIRHCLQTRARDEELGNAIYYEMFETLFGKEDRQLELRSGFRYDINIAKLSKVKNTITSKDYLHINTHVEYKKILRNDIFMIGCASNNTQLAALFEDQRCEYRWLMNNGKDLVMDRDFTVEQVRINKEKIPIIETKNTKRGFEIWCGSEHLKKKINTEVRLEIEISTKKARENKIFPIYLVYPVRGLEINFNYEKAGIKNVREESFFAGRHPQPSVTIKKRKSIGIKISDKDWIFPTSGVIFIWDI</sequence>
<dbReference type="SUPFAM" id="SSF50621">
    <property type="entry name" value="Alanine racemase C-terminal domain-like"/>
    <property type="match status" value="1"/>
</dbReference>
<protein>
    <submittedName>
        <fullName evidence="5">Alanine racemase</fullName>
        <ecNumber evidence="5">5.1.1.1</ecNumber>
    </submittedName>
</protein>
<dbReference type="Gene3D" id="3.20.20.10">
    <property type="entry name" value="Alanine racemase"/>
    <property type="match status" value="1"/>
</dbReference>
<dbReference type="GO" id="GO:0030632">
    <property type="term" value="P:D-alanine biosynthetic process"/>
    <property type="evidence" value="ECO:0007669"/>
    <property type="project" value="TreeGrafter"/>
</dbReference>
<reference evidence="5" key="1">
    <citation type="journal article" date="2015" name="Proc. Natl. Acad. Sci. U.S.A.">
        <title>Networks of energetic and metabolic interactions define dynamics in microbial communities.</title>
        <authorList>
            <person name="Embree M."/>
            <person name="Liu J.K."/>
            <person name="Al-Bassam M.M."/>
            <person name="Zengler K."/>
        </authorList>
    </citation>
    <scope>NUCLEOTIDE SEQUENCE</scope>
</reference>
<organism evidence="5">
    <name type="scientific">hydrocarbon metagenome</name>
    <dbReference type="NCBI Taxonomy" id="938273"/>
    <lineage>
        <taxon>unclassified sequences</taxon>
        <taxon>metagenomes</taxon>
        <taxon>ecological metagenomes</taxon>
    </lineage>
</organism>
<dbReference type="Gene3D" id="2.40.37.10">
    <property type="entry name" value="Lyase, Ornithine Decarboxylase, Chain A, domain 1"/>
    <property type="match status" value="1"/>
</dbReference>
<gene>
    <name evidence="5" type="ORF">ASZ90_006898</name>
</gene>
<dbReference type="InterPro" id="IPR020622">
    <property type="entry name" value="Ala_racemase_pyridoxalP-BS"/>
</dbReference>
<dbReference type="PRINTS" id="PR00992">
    <property type="entry name" value="ALARACEMASE"/>
</dbReference>
<dbReference type="HAMAP" id="MF_01201">
    <property type="entry name" value="Ala_racemase"/>
    <property type="match status" value="1"/>
</dbReference>
<dbReference type="InterPro" id="IPR029066">
    <property type="entry name" value="PLP-binding_barrel"/>
</dbReference>
<dbReference type="SUPFAM" id="SSF51419">
    <property type="entry name" value="PLP-binding barrel"/>
    <property type="match status" value="1"/>
</dbReference>
<dbReference type="GO" id="GO:0008784">
    <property type="term" value="F:alanine racemase activity"/>
    <property type="evidence" value="ECO:0007669"/>
    <property type="project" value="UniProtKB-EC"/>
</dbReference>
<dbReference type="InterPro" id="IPR011079">
    <property type="entry name" value="Ala_racemase_C"/>
</dbReference>
<accession>A0A0W8FQZ9</accession>
<dbReference type="EMBL" id="LNQE01000913">
    <property type="protein sequence ID" value="KUG23328.1"/>
    <property type="molecule type" value="Genomic_DNA"/>
</dbReference>
<dbReference type="InterPro" id="IPR001608">
    <property type="entry name" value="Ala_racemase_N"/>
</dbReference>
<keyword evidence="3 5" id="KW-0413">Isomerase</keyword>
<dbReference type="GO" id="GO:0005829">
    <property type="term" value="C:cytosol"/>
    <property type="evidence" value="ECO:0007669"/>
    <property type="project" value="TreeGrafter"/>
</dbReference>
<dbReference type="InterPro" id="IPR000821">
    <property type="entry name" value="Ala_racemase"/>
</dbReference>
<evidence type="ECO:0000313" key="5">
    <source>
        <dbReference type="EMBL" id="KUG23328.1"/>
    </source>
</evidence>
<evidence type="ECO:0000259" key="4">
    <source>
        <dbReference type="SMART" id="SM01005"/>
    </source>
</evidence>
<evidence type="ECO:0000256" key="2">
    <source>
        <dbReference type="ARBA" id="ARBA00022898"/>
    </source>
</evidence>
<dbReference type="PANTHER" id="PTHR30511">
    <property type="entry name" value="ALANINE RACEMASE"/>
    <property type="match status" value="1"/>
</dbReference>
<comment type="caution">
    <text evidence="5">The sequence shown here is derived from an EMBL/GenBank/DDBJ whole genome shotgun (WGS) entry which is preliminary data.</text>
</comment>
<dbReference type="AlphaFoldDB" id="A0A0W8FQZ9"/>
<keyword evidence="2" id="KW-0663">Pyridoxal phosphate</keyword>
<proteinExistence type="inferred from homology"/>